<evidence type="ECO:0000256" key="1">
    <source>
        <dbReference type="PROSITE-ProRule" id="PRU00339"/>
    </source>
</evidence>
<keyword evidence="1" id="KW-0802">TPR repeat</keyword>
<keyword evidence="2" id="KW-1133">Transmembrane helix</keyword>
<sequence>MLDWYQNIYLNLKDELPRHPWMYNRNRILQRNNVTSRRVCSHNLSAAATCEEVDTYDSQMECQHMTQLQLDSDSDITTIMQGDCTTDRISSYLIKVKPSCVCVCVCVCFFFFFFFFPPSKKKNVLMKLRKEENGQNELSTLYDGSDLYTEKDSEFYTSMLPPQQQISPGTRYDHLYKPLECIQAEGQVLYVPEFWFDFTSSNWIPLSILFHAVLNVGDVVAGAIQSSAAHTEWTELLAEVAQIEKELRNTHDSSDSEIYQRPLTDLEQHQRHQRLLAIHQSMLRLAPNNAVHHFLTGNEYLVIQQVRFFCFFCFENCIFFFGSLCLSFIPLLFIFFFVCMRSSKYDKAIEYFSNAIRLDPTYIEAYLSLSDAYLYSHHLKYNYDFILKVQQLLRIAYRLNPLHPQVKSRLAQLLNDAGQSVLATKVQNSEALPNMTQNQKQ</sequence>
<evidence type="ECO:0000313" key="3">
    <source>
        <dbReference type="EMBL" id="ETO27820.1"/>
    </source>
</evidence>
<feature type="repeat" description="TPR" evidence="1">
    <location>
        <begin position="329"/>
        <end position="362"/>
    </location>
</feature>
<proteinExistence type="predicted"/>
<comment type="caution">
    <text evidence="3">The sequence shown here is derived from an EMBL/GenBank/DDBJ whole genome shotgun (WGS) entry which is preliminary data.</text>
</comment>
<gene>
    <name evidence="3" type="ORF">RFI_09313</name>
</gene>
<organism evidence="3 4">
    <name type="scientific">Reticulomyxa filosa</name>
    <dbReference type="NCBI Taxonomy" id="46433"/>
    <lineage>
        <taxon>Eukaryota</taxon>
        <taxon>Sar</taxon>
        <taxon>Rhizaria</taxon>
        <taxon>Retaria</taxon>
        <taxon>Foraminifera</taxon>
        <taxon>Monothalamids</taxon>
        <taxon>Reticulomyxidae</taxon>
        <taxon>Reticulomyxa</taxon>
    </lineage>
</organism>
<reference evidence="3 4" key="1">
    <citation type="journal article" date="2013" name="Curr. Biol.">
        <title>The Genome of the Foraminiferan Reticulomyxa filosa.</title>
        <authorList>
            <person name="Glockner G."/>
            <person name="Hulsmann N."/>
            <person name="Schleicher M."/>
            <person name="Noegel A.A."/>
            <person name="Eichinger L."/>
            <person name="Gallinger C."/>
            <person name="Pawlowski J."/>
            <person name="Sierra R."/>
            <person name="Euteneuer U."/>
            <person name="Pillet L."/>
            <person name="Moustafa A."/>
            <person name="Platzer M."/>
            <person name="Groth M."/>
            <person name="Szafranski K."/>
            <person name="Schliwa M."/>
        </authorList>
    </citation>
    <scope>NUCLEOTIDE SEQUENCE [LARGE SCALE GENOMIC DNA]</scope>
</reference>
<dbReference type="EMBL" id="ASPP01007025">
    <property type="protein sequence ID" value="ETO27820.1"/>
    <property type="molecule type" value="Genomic_DNA"/>
</dbReference>
<feature type="transmembrane region" description="Helical" evidence="2">
    <location>
        <begin position="98"/>
        <end position="116"/>
    </location>
</feature>
<protein>
    <submittedName>
        <fullName evidence="3">Uncharacterized protein</fullName>
    </submittedName>
</protein>
<keyword evidence="2" id="KW-0812">Transmembrane</keyword>
<dbReference type="Pfam" id="PF13414">
    <property type="entry name" value="TPR_11"/>
    <property type="match status" value="1"/>
</dbReference>
<keyword evidence="2" id="KW-0472">Membrane</keyword>
<dbReference type="AlphaFoldDB" id="X6NNF7"/>
<name>X6NNF7_RETFI</name>
<feature type="transmembrane region" description="Helical" evidence="2">
    <location>
        <begin position="318"/>
        <end position="339"/>
    </location>
</feature>
<dbReference type="Gene3D" id="1.25.40.10">
    <property type="entry name" value="Tetratricopeptide repeat domain"/>
    <property type="match status" value="1"/>
</dbReference>
<evidence type="ECO:0000313" key="4">
    <source>
        <dbReference type="Proteomes" id="UP000023152"/>
    </source>
</evidence>
<dbReference type="InterPro" id="IPR019734">
    <property type="entry name" value="TPR_rpt"/>
</dbReference>
<accession>X6NNF7</accession>
<dbReference type="PROSITE" id="PS50005">
    <property type="entry name" value="TPR"/>
    <property type="match status" value="1"/>
</dbReference>
<dbReference type="Proteomes" id="UP000023152">
    <property type="component" value="Unassembled WGS sequence"/>
</dbReference>
<evidence type="ECO:0000256" key="2">
    <source>
        <dbReference type="SAM" id="Phobius"/>
    </source>
</evidence>
<keyword evidence="4" id="KW-1185">Reference proteome</keyword>
<dbReference type="SUPFAM" id="SSF48452">
    <property type="entry name" value="TPR-like"/>
    <property type="match status" value="2"/>
</dbReference>
<dbReference type="InterPro" id="IPR011990">
    <property type="entry name" value="TPR-like_helical_dom_sf"/>
</dbReference>